<reference evidence="2 3" key="1">
    <citation type="journal article" date="2019" name="ISME J.">
        <title>Genome analyses of uncultured TG2/ZB3 bacteria in 'Margulisbacteria' specifically attached to ectosymbiotic spirochetes of protists in the termite gut.</title>
        <authorList>
            <person name="Utami Y.D."/>
            <person name="Kuwahara H."/>
            <person name="Igai K."/>
            <person name="Murakami T."/>
            <person name="Sugaya K."/>
            <person name="Morikawa T."/>
            <person name="Nagura Y."/>
            <person name="Yuki M."/>
            <person name="Deevong P."/>
            <person name="Inoue T."/>
            <person name="Kihara K."/>
            <person name="Lo N."/>
            <person name="Yamada A."/>
            <person name="Ohkuma M."/>
            <person name="Hongoh Y."/>
        </authorList>
    </citation>
    <scope>NUCLEOTIDE SEQUENCE [LARGE SCALE GENOMIC DNA]</scope>
    <source>
        <strain evidence="2">NkOx7-01</strain>
    </source>
</reference>
<feature type="domain" description="Smr" evidence="1">
    <location>
        <begin position="8"/>
        <end position="58"/>
    </location>
</feature>
<organism evidence="2 3">
    <name type="scientific">Termititenax aidoneus</name>
    <dbReference type="NCBI Taxonomy" id="2218524"/>
    <lineage>
        <taxon>Bacteria</taxon>
        <taxon>Bacillati</taxon>
        <taxon>Candidatus Margulisiibacteriota</taxon>
        <taxon>Candidatus Termititenacia</taxon>
        <taxon>Candidatus Termititenacales</taxon>
        <taxon>Candidatus Termititenacaceae</taxon>
        <taxon>Candidatus Termititenax</taxon>
    </lineage>
</organism>
<accession>A0A388TAS6</accession>
<protein>
    <submittedName>
        <fullName evidence="2">Smr domain-containing protein</fullName>
    </submittedName>
</protein>
<dbReference type="InterPro" id="IPR002625">
    <property type="entry name" value="Smr_dom"/>
</dbReference>
<dbReference type="SUPFAM" id="SSF160443">
    <property type="entry name" value="SMR domain-like"/>
    <property type="match status" value="1"/>
</dbReference>
<comment type="caution">
    <text evidence="2">The sequence shown here is derived from an EMBL/GenBank/DDBJ whole genome shotgun (WGS) entry which is preliminary data.</text>
</comment>
<sequence length="102" mass="11524">MLKIKRFDLHPYRPTVDEALVLVEQALLSAKRRGCKAVKIIHGCGKIRAELPEFLRGRYKFCAGDKFELFAEEGRAILTACPELAKDRDFNKYNAGITVVAL</sequence>
<dbReference type="Proteomes" id="UP000269352">
    <property type="component" value="Unassembled WGS sequence"/>
</dbReference>
<gene>
    <name evidence="2" type="ORF">NO1_0784</name>
</gene>
<dbReference type="AlphaFoldDB" id="A0A388TAS6"/>
<evidence type="ECO:0000313" key="3">
    <source>
        <dbReference type="Proteomes" id="UP000269352"/>
    </source>
</evidence>
<dbReference type="Gene3D" id="3.30.1370.110">
    <property type="match status" value="1"/>
</dbReference>
<name>A0A388TAS6_TERA1</name>
<dbReference type="InterPro" id="IPR036063">
    <property type="entry name" value="Smr_dom_sf"/>
</dbReference>
<dbReference type="EMBL" id="BGZN01000010">
    <property type="protein sequence ID" value="GBR73393.1"/>
    <property type="molecule type" value="Genomic_DNA"/>
</dbReference>
<proteinExistence type="predicted"/>
<keyword evidence="3" id="KW-1185">Reference proteome</keyword>
<evidence type="ECO:0000313" key="2">
    <source>
        <dbReference type="EMBL" id="GBR73393.1"/>
    </source>
</evidence>
<dbReference type="Pfam" id="PF01713">
    <property type="entry name" value="Smr"/>
    <property type="match status" value="1"/>
</dbReference>
<evidence type="ECO:0000259" key="1">
    <source>
        <dbReference type="Pfam" id="PF01713"/>
    </source>
</evidence>